<feature type="domain" description="PAS" evidence="6">
    <location>
        <begin position="1205"/>
        <end position="1262"/>
    </location>
</feature>
<comment type="catalytic activity">
    <reaction evidence="1">
        <text>ATP + protein L-histidine = ADP + protein N-phospho-L-histidine.</text>
        <dbReference type="EC" id="2.7.13.3"/>
    </reaction>
</comment>
<dbReference type="CDD" id="cd00130">
    <property type="entry name" value="PAS"/>
    <property type="match status" value="6"/>
</dbReference>
<dbReference type="Pfam" id="PF08447">
    <property type="entry name" value="PAS_3"/>
    <property type="match status" value="3"/>
</dbReference>
<organism evidence="8 9">
    <name type="scientific">Arenibacter palladensis</name>
    <dbReference type="NCBI Taxonomy" id="237373"/>
    <lineage>
        <taxon>Bacteria</taxon>
        <taxon>Pseudomonadati</taxon>
        <taxon>Bacteroidota</taxon>
        <taxon>Flavobacteriia</taxon>
        <taxon>Flavobacteriales</taxon>
        <taxon>Flavobacteriaceae</taxon>
        <taxon>Arenibacter</taxon>
    </lineage>
</organism>
<dbReference type="InterPro" id="IPR029016">
    <property type="entry name" value="GAF-like_dom_sf"/>
</dbReference>
<evidence type="ECO:0000256" key="4">
    <source>
        <dbReference type="ARBA" id="ARBA00022679"/>
    </source>
</evidence>
<dbReference type="Gene3D" id="3.30.450.20">
    <property type="entry name" value="PAS domain"/>
    <property type="match status" value="8"/>
</dbReference>
<keyword evidence="5" id="KW-0418">Kinase</keyword>
<sequence>MLKSRIESLPTFSILEIPRRNYNEICQLASFILDSTAIEMAILKSPITSGMNSIGKYSGTNLEKQILDHLENSPNTLLDIKGTKDKDQSEGSANDLKVPNEHLIIVPLVDAFKKAVGIICFFSDKTITLNKHQSALIKALANQTVPLITAPVEKVKPKSHQAFFDNININLGNYSEVNGTASWKFDVTTNNLWLSPLFFEMLGFKSDELKLSTIDNWVDLVFFLDQDKLVDIWREWNNNNFLRNELECRVVHKSGDLVFINIEVSNSKVNDDNELIFFEGDIQDITTQKKVWQQIELIDPKYTSVIQAGYNWMAIVDLNGNYSYVNSTLKSALGYSSEELMDQSFFGFIHEAEKEKIAYNFSKFLTNEPFVSKPFRFKHKNGNWKWIEILFINLKDDPMIQGIVINARDITERVLHNKKIKASEEKHRLLFNSSPYPKYILEIDSLLILDVNEAMLNFYGYSRQEFKTMTALDLRPKNEISKLLQGIREFQMQDDTLNSGIYLHKKKNGDLVKMEIVGQHVTINGVKCILVNCTDVSEREQYLEELKLSEQKLKRASAIAKLGYWNLDDSTLTLSEEVYNIWERNKDSNTLDYDSFLDTVHPDDREAFVDQNKRAITENVNYDFVYRIVLPNNSVKWIHQLGRPIISLHHGRKKYEGTVQDITQRKKEEQHLKLLESVVTNTKDAVLITEAEPFDSPGPRILYVNSAFTNMTGYTSEDVIGKSPRILQGPKSDKTELERLSKAMRRWEPCEITIINYKKNGEEYWVNMSLNPVADEKGWFTHWIAIERDVSDQKNRELLNKLIIDISVLFSYEKELKHCLLSVLSYLSDFGEYALGEIWLPNTENTQIKFLVHNLKSNLKDLSPNGERNEAIFEYSERLADAVWQNMAMEIWDVRELNGALTSLPGVDPQILSLVGIPLIHKENVFGVLIIGLDSESKPLILQESHHQEFSNHLAAEINRKLLENELDRIFSFAPDVLCKASYDGYFKKINPATSKLLGYTEEELLSKKIIEFVHPEDREKTRNQQLFLYKGNSYKYFENRYITKNGETIWLSWTARPIPEEDAIYAVAKDITENKELKNILNEVTDLAVIGAWELNLKSGHIYWSEMTKKIHEVDDNYSPTINSVLGYCRDNETKETIVSYMHNAVKKGESWDLEFEIITAQGNERWVRMIGKPDFIDNDCLRIFGSVQDINDLKTSQLKVELANNEKHSILESIGDAFISVDNNWDVTYWNKVAEELFNVQRANIIGNNIWKALGNIVDPVFFLKYYKPIKTDGSVYFQEYFSVLNEWLEISVYHSENTYSLYIRNITEMKESQIAVEQQNDKLREIAWTQSHVVRAPLARLMGIIDLFNENMVDETEKNELLDHVYQSATELDGIIQAIVQKSQSVISNQNSRPPDKF</sequence>
<dbReference type="NCBIfam" id="TIGR00229">
    <property type="entry name" value="sensory_box"/>
    <property type="match status" value="4"/>
</dbReference>
<dbReference type="SMART" id="SM00086">
    <property type="entry name" value="PAC"/>
    <property type="match status" value="7"/>
</dbReference>
<dbReference type="SMART" id="SM00091">
    <property type="entry name" value="PAS"/>
    <property type="match status" value="6"/>
</dbReference>
<dbReference type="InterPro" id="IPR000700">
    <property type="entry name" value="PAS-assoc_C"/>
</dbReference>
<dbReference type="PANTHER" id="PTHR43304:SF1">
    <property type="entry name" value="PAC DOMAIN-CONTAINING PROTEIN"/>
    <property type="match status" value="1"/>
</dbReference>
<keyword evidence="3" id="KW-0597">Phosphoprotein</keyword>
<evidence type="ECO:0000256" key="1">
    <source>
        <dbReference type="ARBA" id="ARBA00000085"/>
    </source>
</evidence>
<feature type="domain" description="PAS" evidence="6">
    <location>
        <begin position="423"/>
        <end position="466"/>
    </location>
</feature>
<keyword evidence="9" id="KW-1185">Reference proteome</keyword>
<dbReference type="EMBL" id="FQUX01000002">
    <property type="protein sequence ID" value="SHE97585.1"/>
    <property type="molecule type" value="Genomic_DNA"/>
</dbReference>
<dbReference type="SUPFAM" id="SSF55785">
    <property type="entry name" value="PYP-like sensor domain (PAS domain)"/>
    <property type="match status" value="8"/>
</dbReference>
<dbReference type="Pfam" id="PF13426">
    <property type="entry name" value="PAS_9"/>
    <property type="match status" value="2"/>
</dbReference>
<dbReference type="InterPro" id="IPR013767">
    <property type="entry name" value="PAS_fold"/>
</dbReference>
<evidence type="ECO:0000256" key="5">
    <source>
        <dbReference type="ARBA" id="ARBA00022777"/>
    </source>
</evidence>
<dbReference type="GO" id="GO:0006355">
    <property type="term" value="P:regulation of DNA-templated transcription"/>
    <property type="evidence" value="ECO:0007669"/>
    <property type="project" value="InterPro"/>
</dbReference>
<dbReference type="InterPro" id="IPR036097">
    <property type="entry name" value="HisK_dim/P_sf"/>
</dbReference>
<dbReference type="PROSITE" id="PS50113">
    <property type="entry name" value="PAC"/>
    <property type="match status" value="4"/>
</dbReference>
<evidence type="ECO:0000313" key="9">
    <source>
        <dbReference type="Proteomes" id="UP000184406"/>
    </source>
</evidence>
<gene>
    <name evidence="8" type="ORF">SAMN03080594_102220</name>
</gene>
<feature type="domain" description="PAS" evidence="6">
    <location>
        <begin position="963"/>
        <end position="1033"/>
    </location>
</feature>
<dbReference type="SUPFAM" id="SSF55781">
    <property type="entry name" value="GAF domain-like"/>
    <property type="match status" value="1"/>
</dbReference>
<proteinExistence type="predicted"/>
<evidence type="ECO:0000256" key="3">
    <source>
        <dbReference type="ARBA" id="ARBA00022553"/>
    </source>
</evidence>
<accession>A0A1M4XVZ0</accession>
<evidence type="ECO:0000259" key="7">
    <source>
        <dbReference type="PROSITE" id="PS50113"/>
    </source>
</evidence>
<dbReference type="InterPro" id="IPR052162">
    <property type="entry name" value="Sensor_kinase/Photoreceptor"/>
</dbReference>
<dbReference type="PROSITE" id="PS50112">
    <property type="entry name" value="PAS"/>
    <property type="match status" value="5"/>
</dbReference>
<feature type="domain" description="PAS" evidence="6">
    <location>
        <begin position="298"/>
        <end position="368"/>
    </location>
</feature>
<evidence type="ECO:0000259" key="6">
    <source>
        <dbReference type="PROSITE" id="PS50112"/>
    </source>
</evidence>
<reference evidence="9" key="1">
    <citation type="submission" date="2016-11" db="EMBL/GenBank/DDBJ databases">
        <authorList>
            <person name="Varghese N."/>
            <person name="Submissions S."/>
        </authorList>
    </citation>
    <scope>NUCLEOTIDE SEQUENCE [LARGE SCALE GENOMIC DNA]</scope>
    <source>
        <strain evidence="9">DSM 17539</strain>
    </source>
</reference>
<dbReference type="GO" id="GO:0000155">
    <property type="term" value="F:phosphorelay sensor kinase activity"/>
    <property type="evidence" value="ECO:0007669"/>
    <property type="project" value="InterPro"/>
</dbReference>
<feature type="domain" description="PAC" evidence="7">
    <location>
        <begin position="622"/>
        <end position="674"/>
    </location>
</feature>
<dbReference type="InterPro" id="IPR001610">
    <property type="entry name" value="PAC"/>
</dbReference>
<dbReference type="PANTHER" id="PTHR43304">
    <property type="entry name" value="PHYTOCHROME-LIKE PROTEIN CPH1"/>
    <property type="match status" value="1"/>
</dbReference>
<feature type="domain" description="PAC" evidence="7">
    <location>
        <begin position="748"/>
        <end position="802"/>
    </location>
</feature>
<dbReference type="Proteomes" id="UP000184406">
    <property type="component" value="Unassembled WGS sequence"/>
</dbReference>
<feature type="domain" description="PAS" evidence="6">
    <location>
        <begin position="671"/>
        <end position="747"/>
    </location>
</feature>
<feature type="domain" description="PAC" evidence="7">
    <location>
        <begin position="1036"/>
        <end position="1084"/>
    </location>
</feature>
<dbReference type="EC" id="2.7.13.3" evidence="2"/>
<keyword evidence="4" id="KW-0808">Transferase</keyword>
<feature type="domain" description="PAC" evidence="7">
    <location>
        <begin position="244"/>
        <end position="297"/>
    </location>
</feature>
<dbReference type="SUPFAM" id="SSF47384">
    <property type="entry name" value="Homodimeric domain of signal transducing histidine kinase"/>
    <property type="match status" value="1"/>
</dbReference>
<protein>
    <recommendedName>
        <fullName evidence="2">histidine kinase</fullName>
        <ecNumber evidence="2">2.7.13.3</ecNumber>
    </recommendedName>
</protein>
<evidence type="ECO:0000256" key="2">
    <source>
        <dbReference type="ARBA" id="ARBA00012438"/>
    </source>
</evidence>
<dbReference type="InterPro" id="IPR013655">
    <property type="entry name" value="PAS_fold_3"/>
</dbReference>
<dbReference type="Gene3D" id="3.30.450.40">
    <property type="match status" value="1"/>
</dbReference>
<dbReference type="InterPro" id="IPR000014">
    <property type="entry name" value="PAS"/>
</dbReference>
<dbReference type="InterPro" id="IPR035965">
    <property type="entry name" value="PAS-like_dom_sf"/>
</dbReference>
<name>A0A1M4XVZ0_9FLAO</name>
<dbReference type="Gene3D" id="2.10.70.100">
    <property type="match status" value="1"/>
</dbReference>
<dbReference type="Pfam" id="PF00989">
    <property type="entry name" value="PAS"/>
    <property type="match status" value="1"/>
</dbReference>
<evidence type="ECO:0000313" key="8">
    <source>
        <dbReference type="EMBL" id="SHE97585.1"/>
    </source>
</evidence>